<name>A0AAV3W1L0_9CLOT</name>
<keyword evidence="9" id="KW-1185">Reference proteome</keyword>
<feature type="transmembrane region" description="Helical" evidence="6">
    <location>
        <begin position="217"/>
        <end position="238"/>
    </location>
</feature>
<dbReference type="InterPro" id="IPR036259">
    <property type="entry name" value="MFS_trans_sf"/>
</dbReference>
<dbReference type="GO" id="GO:0005886">
    <property type="term" value="C:plasma membrane"/>
    <property type="evidence" value="ECO:0007669"/>
    <property type="project" value="UniProtKB-SubCell"/>
</dbReference>
<keyword evidence="2" id="KW-0813">Transport</keyword>
<evidence type="ECO:0000313" key="9">
    <source>
        <dbReference type="Proteomes" id="UP000325212"/>
    </source>
</evidence>
<dbReference type="SUPFAM" id="SSF103473">
    <property type="entry name" value="MFS general substrate transporter"/>
    <property type="match status" value="1"/>
</dbReference>
<dbReference type="PROSITE" id="PS50850">
    <property type="entry name" value="MFS"/>
    <property type="match status" value="1"/>
</dbReference>
<accession>A0AAV3W1L0</accession>
<feature type="transmembrane region" description="Helical" evidence="6">
    <location>
        <begin position="307"/>
        <end position="330"/>
    </location>
</feature>
<feature type="transmembrane region" description="Helical" evidence="6">
    <location>
        <begin position="9"/>
        <end position="31"/>
    </location>
</feature>
<feature type="transmembrane region" description="Helical" evidence="6">
    <location>
        <begin position="76"/>
        <end position="94"/>
    </location>
</feature>
<feature type="transmembrane region" description="Helical" evidence="6">
    <location>
        <begin position="250"/>
        <end position="271"/>
    </location>
</feature>
<dbReference type="RefSeq" id="WP_039773734.1">
    <property type="nucleotide sequence ID" value="NZ_BJLA01000010.1"/>
</dbReference>
<dbReference type="AlphaFoldDB" id="A0AAV3W1L0"/>
<feature type="transmembrane region" description="Helical" evidence="6">
    <location>
        <begin position="165"/>
        <end position="184"/>
    </location>
</feature>
<feature type="transmembrane region" description="Helical" evidence="6">
    <location>
        <begin position="43"/>
        <end position="64"/>
    </location>
</feature>
<dbReference type="GeneID" id="66346701"/>
<feature type="transmembrane region" description="Helical" evidence="6">
    <location>
        <begin position="367"/>
        <end position="387"/>
    </location>
</feature>
<dbReference type="EMBL" id="BJLA01000010">
    <property type="protein sequence ID" value="GEA32150.1"/>
    <property type="molecule type" value="Genomic_DNA"/>
</dbReference>
<organism evidence="8 9">
    <name type="scientific">Clostridium diolis</name>
    <dbReference type="NCBI Taxonomy" id="223919"/>
    <lineage>
        <taxon>Bacteria</taxon>
        <taxon>Bacillati</taxon>
        <taxon>Bacillota</taxon>
        <taxon>Clostridia</taxon>
        <taxon>Eubacteriales</taxon>
        <taxon>Clostridiaceae</taxon>
        <taxon>Clostridium</taxon>
    </lineage>
</organism>
<dbReference type="GO" id="GO:0022857">
    <property type="term" value="F:transmembrane transporter activity"/>
    <property type="evidence" value="ECO:0007669"/>
    <property type="project" value="InterPro"/>
</dbReference>
<feature type="transmembrane region" description="Helical" evidence="6">
    <location>
        <begin position="132"/>
        <end position="153"/>
    </location>
</feature>
<comment type="subcellular location">
    <subcellularLocation>
        <location evidence="1">Cell membrane</location>
        <topology evidence="1">Multi-pass membrane protein</topology>
    </subcellularLocation>
</comment>
<evidence type="ECO:0000256" key="4">
    <source>
        <dbReference type="ARBA" id="ARBA00022989"/>
    </source>
</evidence>
<dbReference type="FunFam" id="1.20.1250.20:FF:000166">
    <property type="entry name" value="Inner membrane protein YhjX"/>
    <property type="match status" value="1"/>
</dbReference>
<proteinExistence type="predicted"/>
<feature type="domain" description="Major facilitator superfamily (MFS) profile" evidence="7">
    <location>
        <begin position="7"/>
        <end position="393"/>
    </location>
</feature>
<evidence type="ECO:0000256" key="3">
    <source>
        <dbReference type="ARBA" id="ARBA00022692"/>
    </source>
</evidence>
<keyword evidence="5 6" id="KW-0472">Membrane</keyword>
<evidence type="ECO:0000256" key="6">
    <source>
        <dbReference type="SAM" id="Phobius"/>
    </source>
</evidence>
<evidence type="ECO:0000259" key="7">
    <source>
        <dbReference type="PROSITE" id="PS50850"/>
    </source>
</evidence>
<evidence type="ECO:0000256" key="1">
    <source>
        <dbReference type="ARBA" id="ARBA00004651"/>
    </source>
</evidence>
<keyword evidence="3 6" id="KW-0812">Transmembrane</keyword>
<dbReference type="PANTHER" id="PTHR11360:SF317">
    <property type="entry name" value="MAJOR FACILITATOR SUPERFAMILY (MFS) PROFILE DOMAIN-CONTAINING PROTEIN-RELATED"/>
    <property type="match status" value="1"/>
</dbReference>
<dbReference type="Gene3D" id="1.20.1250.20">
    <property type="entry name" value="MFS general substrate transporter like domains"/>
    <property type="match status" value="2"/>
</dbReference>
<gene>
    <name evidence="8" type="ORF">CDIOL_30730</name>
</gene>
<comment type="caution">
    <text evidence="8">The sequence shown here is derived from an EMBL/GenBank/DDBJ whole genome shotgun (WGS) entry which is preliminary data.</text>
</comment>
<feature type="transmembrane region" description="Helical" evidence="6">
    <location>
        <begin position="283"/>
        <end position="301"/>
    </location>
</feature>
<reference evidence="8 9" key="1">
    <citation type="submission" date="2019-06" db="EMBL/GenBank/DDBJ databases">
        <title>Draft genome sequence of Clostridium diolis DSM 15410.</title>
        <authorList>
            <person name="Kobayashi H."/>
            <person name="Tanizawa Y."/>
            <person name="Tohno M."/>
        </authorList>
    </citation>
    <scope>NUCLEOTIDE SEQUENCE [LARGE SCALE GENOMIC DNA]</scope>
    <source>
        <strain evidence="8 9">DSM 15410</strain>
    </source>
</reference>
<keyword evidence="4 6" id="KW-1133">Transmembrane helix</keyword>
<dbReference type="InterPro" id="IPR050327">
    <property type="entry name" value="Proton-linked_MCT"/>
</dbReference>
<sequence length="408" mass="44053">MNEKHENRWLIVLGTVIAQLGLGTIYTWSLFNQPLVDKFGWQLNKVTITFSITSFALAFATLAGGKLQEKLGIRKLISISGLILGIGLILTSKVTSLTMLYVTAGIIVGAADGIAYLTSLSNCIKWFPEKKGLISGISVGAYGTGSLIFKYINGSLIYSNGVSEAFLYWGIIAMILVVIGAQLLKDAPIVSSIINNTNNNSNEKDFSVKEMLKTKDAYFLFLIFFTSCMSGLYLIGIVKDIGVQLAGLTPAVAANAVAMVAIFNTAGRIILGALSDKLGRLNVLIFTLTVTTASVFVLSFVHLDFIIFFICVASIAFCFGGNITVFPTIVGDFFGSKNQTKNYGIIYQGFGFGALSGSFIATLAGGFIPTFIIVGGLCIVSIILTYMMNPTKFNTYFERTHRLVEEIS</sequence>
<dbReference type="FunFam" id="1.20.1250.20:FF:000194">
    <property type="entry name" value="Inner membrane protein yhjX"/>
    <property type="match status" value="1"/>
</dbReference>
<protein>
    <submittedName>
        <fullName evidence="8">MFS transporter</fullName>
    </submittedName>
</protein>
<dbReference type="InterPro" id="IPR011701">
    <property type="entry name" value="MFS"/>
</dbReference>
<dbReference type="PANTHER" id="PTHR11360">
    <property type="entry name" value="MONOCARBOXYLATE TRANSPORTER"/>
    <property type="match status" value="1"/>
</dbReference>
<evidence type="ECO:0000256" key="2">
    <source>
        <dbReference type="ARBA" id="ARBA00022448"/>
    </source>
</evidence>
<evidence type="ECO:0000313" key="8">
    <source>
        <dbReference type="EMBL" id="GEA32150.1"/>
    </source>
</evidence>
<dbReference type="InterPro" id="IPR020846">
    <property type="entry name" value="MFS_dom"/>
</dbReference>
<feature type="transmembrane region" description="Helical" evidence="6">
    <location>
        <begin position="100"/>
        <end position="120"/>
    </location>
</feature>
<evidence type="ECO:0000256" key="5">
    <source>
        <dbReference type="ARBA" id="ARBA00023136"/>
    </source>
</evidence>
<feature type="transmembrane region" description="Helical" evidence="6">
    <location>
        <begin position="342"/>
        <end position="361"/>
    </location>
</feature>
<dbReference type="CDD" id="cd17353">
    <property type="entry name" value="MFS_OFA_like"/>
    <property type="match status" value="1"/>
</dbReference>
<dbReference type="Proteomes" id="UP000325212">
    <property type="component" value="Unassembled WGS sequence"/>
</dbReference>
<dbReference type="Pfam" id="PF07690">
    <property type="entry name" value="MFS_1"/>
    <property type="match status" value="1"/>
</dbReference>